<evidence type="ECO:0000313" key="10">
    <source>
        <dbReference type="EMBL" id="CAL6044135.1"/>
    </source>
</evidence>
<name>A0AA86Q6Q7_9EUKA</name>
<evidence type="ECO:0000313" key="12">
    <source>
        <dbReference type="Proteomes" id="UP001642409"/>
    </source>
</evidence>
<dbReference type="SMART" id="SM01194">
    <property type="entry name" value="eRF1_1"/>
    <property type="match status" value="1"/>
</dbReference>
<comment type="caution">
    <text evidence="8">The sequence shown here is derived from an EMBL/GenBank/DDBJ whole genome shotgun (WGS) entry which is preliminary data.</text>
</comment>
<dbReference type="InterPro" id="IPR029064">
    <property type="entry name" value="Ribosomal_eL30-like_sf"/>
</dbReference>
<accession>A0AA86Q6Q7</accession>
<keyword evidence="4" id="KW-0648">Protein biosynthesis</keyword>
<dbReference type="NCBIfam" id="TIGR03676">
    <property type="entry name" value="aRF1_eRF1"/>
    <property type="match status" value="1"/>
</dbReference>
<dbReference type="SUPFAM" id="SSF55481">
    <property type="entry name" value="N-terminal domain of eukaryotic peptide chain release factor subunit 1, ERF1"/>
    <property type="match status" value="1"/>
</dbReference>
<evidence type="ECO:0000256" key="1">
    <source>
        <dbReference type="ARBA" id="ARBA00004496"/>
    </source>
</evidence>
<evidence type="ECO:0000313" key="11">
    <source>
        <dbReference type="EMBL" id="CAL6050119.1"/>
    </source>
</evidence>
<dbReference type="FunFam" id="3.30.1330.30:FF:000032">
    <property type="entry name" value="Eukaryotic peptide chain release factor subunit 1"/>
    <property type="match status" value="1"/>
</dbReference>
<protein>
    <submittedName>
        <fullName evidence="8">Eukaryotic peptide chain release factor subunit 1</fullName>
    </submittedName>
    <submittedName>
        <fullName evidence="9">Eukaryotic_peptide chain release factor subunit 1</fullName>
    </submittedName>
</protein>
<proteinExistence type="inferred from homology"/>
<dbReference type="Gene3D" id="3.30.420.60">
    <property type="entry name" value="eRF1 domain 2"/>
    <property type="match status" value="1"/>
</dbReference>
<evidence type="ECO:0000313" key="7">
    <source>
        <dbReference type="EMBL" id="CAI9938418.1"/>
    </source>
</evidence>
<evidence type="ECO:0000313" key="8">
    <source>
        <dbReference type="EMBL" id="CAI9947045.1"/>
    </source>
</evidence>
<comment type="similarity">
    <text evidence="2">Belongs to the eukaryotic release factor 1 family.</text>
</comment>
<keyword evidence="3" id="KW-0963">Cytoplasm</keyword>
<dbReference type="GO" id="GO:0005737">
    <property type="term" value="C:cytoplasm"/>
    <property type="evidence" value="ECO:0007669"/>
    <property type="project" value="UniProtKB-SubCell"/>
</dbReference>
<dbReference type="Pfam" id="PF03464">
    <property type="entry name" value="eRF1_2"/>
    <property type="match status" value="1"/>
</dbReference>
<dbReference type="EMBL" id="CAXDID020000159">
    <property type="protein sequence ID" value="CAL6044135.1"/>
    <property type="molecule type" value="Genomic_DNA"/>
</dbReference>
<evidence type="ECO:0000256" key="4">
    <source>
        <dbReference type="ARBA" id="ARBA00022917"/>
    </source>
</evidence>
<dbReference type="EMBL" id="CAXDID020000183">
    <property type="protein sequence ID" value="CAL6050119.1"/>
    <property type="molecule type" value="Genomic_DNA"/>
</dbReference>
<evidence type="ECO:0000256" key="2">
    <source>
        <dbReference type="ARBA" id="ARBA00005326"/>
    </source>
</evidence>
<dbReference type="InterPro" id="IPR005140">
    <property type="entry name" value="eRF1_Pelota-like_N"/>
</dbReference>
<evidence type="ECO:0000313" key="9">
    <source>
        <dbReference type="EMBL" id="CAL5990726.1"/>
    </source>
</evidence>
<sequence>MSSAQSAEDLQIELWRLKKQIQRLEATETNGTSVVSLIAPPTEEISTLYQMLNQEATQAACIKSRVNRQAVQTAITMAANRVMQYGPRMPKNGVCVFTGEVYDNDKIQKVAIHFSPCKPITNFMYSCDSKFHTEQIKDLLTMDETYGILVMDGHGCMMATLCGNFRKILFRMLVDLPKKHGRGGQSSVRFARLREEARHNYVHITAEHCCRLFIDPITNLPNVSGLIFAGSADFKDVLSQSDWLDARLKKIIIKHVDISYGMEQGVQQAIELSADVLKDVKLMKEVNIIKEFLDNIARDTRKFAFGLVDSARCLEMGSMQTVIVWEDFPYNRVCKKQGDKEYVFYRNTVTGQKMFVDTDIEEKENDVDVTDENFVEYLVENKKKFNVEIVLVTDNSAEGIQFCQGFGGLGGLLRWPVDMNEIAGFMETKAVDSDLEDFM</sequence>
<dbReference type="InterPro" id="IPR005141">
    <property type="entry name" value="eRF1_2"/>
</dbReference>
<evidence type="ECO:0000313" key="6">
    <source>
        <dbReference type="EMBL" id="CAI9923824.1"/>
    </source>
</evidence>
<gene>
    <name evidence="6" type="ORF">HINF_LOCUS11469</name>
    <name evidence="9" type="ORF">HINF_LOCUS11558</name>
    <name evidence="7" type="ORF">HINF_LOCUS26063</name>
    <name evidence="8" type="ORF">HINF_LOCUS34690</name>
    <name evidence="10" type="ORF">HINF_LOCUS40413</name>
    <name evidence="11" type="ORF">HINF_LOCUS43735</name>
</gene>
<comment type="subcellular location">
    <subcellularLocation>
        <location evidence="1">Cytoplasm</location>
    </subcellularLocation>
</comment>
<keyword evidence="12" id="KW-1185">Reference proteome</keyword>
<dbReference type="Pfam" id="PF03465">
    <property type="entry name" value="eRF1_3"/>
    <property type="match status" value="1"/>
</dbReference>
<dbReference type="GO" id="GO:0003747">
    <property type="term" value="F:translation release factor activity"/>
    <property type="evidence" value="ECO:0007669"/>
    <property type="project" value="InterPro"/>
</dbReference>
<dbReference type="Pfam" id="PF03463">
    <property type="entry name" value="eRF1_1"/>
    <property type="match status" value="1"/>
</dbReference>
<reference evidence="8" key="1">
    <citation type="submission" date="2023-06" db="EMBL/GenBank/DDBJ databases">
        <authorList>
            <person name="Kurt Z."/>
        </authorList>
    </citation>
    <scope>NUCLEOTIDE SEQUENCE</scope>
</reference>
<dbReference type="Proteomes" id="UP001642409">
    <property type="component" value="Unassembled WGS sequence"/>
</dbReference>
<reference evidence="9 12" key="2">
    <citation type="submission" date="2024-07" db="EMBL/GenBank/DDBJ databases">
        <authorList>
            <person name="Akdeniz Z."/>
        </authorList>
    </citation>
    <scope>NUCLEOTIDE SEQUENCE [LARGE SCALE GENOMIC DNA]</scope>
</reference>
<dbReference type="EMBL" id="CATOUU010000654">
    <property type="protein sequence ID" value="CAI9938418.1"/>
    <property type="molecule type" value="Genomic_DNA"/>
</dbReference>
<dbReference type="InterPro" id="IPR042226">
    <property type="entry name" value="eFR1_2_sf"/>
</dbReference>
<dbReference type="AlphaFoldDB" id="A0AA86Q6Q7"/>
<evidence type="ECO:0000259" key="5">
    <source>
        <dbReference type="SMART" id="SM01194"/>
    </source>
</evidence>
<evidence type="ECO:0000256" key="3">
    <source>
        <dbReference type="ARBA" id="ARBA00022490"/>
    </source>
</evidence>
<dbReference type="Gene3D" id="3.30.960.10">
    <property type="entry name" value="eRF1 domain 1"/>
    <property type="match status" value="1"/>
</dbReference>
<dbReference type="PANTHER" id="PTHR10113">
    <property type="entry name" value="PEPTIDE CHAIN RELEASE FACTOR SUBUNIT 1"/>
    <property type="match status" value="1"/>
</dbReference>
<dbReference type="EMBL" id="CATOUU010000772">
    <property type="protein sequence ID" value="CAI9947045.1"/>
    <property type="molecule type" value="Genomic_DNA"/>
</dbReference>
<dbReference type="InterPro" id="IPR004403">
    <property type="entry name" value="Peptide_chain-rel_eRF1/aRF1"/>
</dbReference>
<dbReference type="InterPro" id="IPR005142">
    <property type="entry name" value="eRF1_3"/>
</dbReference>
<organism evidence="8">
    <name type="scientific">Hexamita inflata</name>
    <dbReference type="NCBI Taxonomy" id="28002"/>
    <lineage>
        <taxon>Eukaryota</taxon>
        <taxon>Metamonada</taxon>
        <taxon>Diplomonadida</taxon>
        <taxon>Hexamitidae</taxon>
        <taxon>Hexamitinae</taxon>
        <taxon>Hexamita</taxon>
    </lineage>
</organism>
<dbReference type="EMBL" id="CATOUU010000295">
    <property type="protein sequence ID" value="CAI9923824.1"/>
    <property type="molecule type" value="Genomic_DNA"/>
</dbReference>
<dbReference type="SUPFAM" id="SSF53137">
    <property type="entry name" value="Translational machinery components"/>
    <property type="match status" value="1"/>
</dbReference>
<dbReference type="InterPro" id="IPR024049">
    <property type="entry name" value="eRF1_1_sf"/>
</dbReference>
<feature type="domain" description="eRF1/Pelota-like N-terminal" evidence="5">
    <location>
        <begin position="5"/>
        <end position="141"/>
    </location>
</feature>
<dbReference type="Gene3D" id="3.30.1330.30">
    <property type="match status" value="1"/>
</dbReference>
<dbReference type="EMBL" id="CAXDID020000025">
    <property type="protein sequence ID" value="CAL5990726.1"/>
    <property type="molecule type" value="Genomic_DNA"/>
</dbReference>
<dbReference type="SUPFAM" id="SSF55315">
    <property type="entry name" value="L30e-like"/>
    <property type="match status" value="1"/>
</dbReference>